<dbReference type="GO" id="GO:0080120">
    <property type="term" value="P:CAAX-box protein maturation"/>
    <property type="evidence" value="ECO:0007669"/>
    <property type="project" value="UniProtKB-ARBA"/>
</dbReference>
<evidence type="ECO:0000313" key="5">
    <source>
        <dbReference type="Proteomes" id="UP000252167"/>
    </source>
</evidence>
<feature type="compositionally biased region" description="Low complexity" evidence="1">
    <location>
        <begin position="382"/>
        <end position="397"/>
    </location>
</feature>
<dbReference type="GO" id="GO:0006508">
    <property type="term" value="P:proteolysis"/>
    <property type="evidence" value="ECO:0007669"/>
    <property type="project" value="UniProtKB-KW"/>
</dbReference>
<keyword evidence="5" id="KW-1185">Reference proteome</keyword>
<name>A0A365YDU6_9MICC</name>
<feature type="transmembrane region" description="Helical" evidence="2">
    <location>
        <begin position="297"/>
        <end position="315"/>
    </location>
</feature>
<feature type="compositionally biased region" description="Polar residues" evidence="1">
    <location>
        <begin position="356"/>
        <end position="367"/>
    </location>
</feature>
<feature type="region of interest" description="Disordered" evidence="1">
    <location>
        <begin position="1"/>
        <end position="27"/>
    </location>
</feature>
<dbReference type="Pfam" id="PF02517">
    <property type="entry name" value="Rce1-like"/>
    <property type="match status" value="1"/>
</dbReference>
<feature type="transmembrane region" description="Helical" evidence="2">
    <location>
        <begin position="102"/>
        <end position="125"/>
    </location>
</feature>
<keyword evidence="2" id="KW-0472">Membrane</keyword>
<feature type="region of interest" description="Disordered" evidence="1">
    <location>
        <begin position="356"/>
        <end position="404"/>
    </location>
</feature>
<evidence type="ECO:0000313" key="4">
    <source>
        <dbReference type="EMBL" id="RBM00729.1"/>
    </source>
</evidence>
<feature type="transmembrane region" description="Helical" evidence="2">
    <location>
        <begin position="267"/>
        <end position="285"/>
    </location>
</feature>
<keyword evidence="4" id="KW-0645">Protease</keyword>
<accession>A0A365YDU6</accession>
<feature type="transmembrane region" description="Helical" evidence="2">
    <location>
        <begin position="146"/>
        <end position="166"/>
    </location>
</feature>
<reference evidence="4 5" key="1">
    <citation type="submission" date="2018-01" db="EMBL/GenBank/DDBJ databases">
        <title>Glutamicibacter soli strain NHPC-3 Whole genome sequence and assembly.</title>
        <authorList>
            <person name="Choudhury P."/>
            <person name="Gupta D."/>
            <person name="Sengupta K."/>
            <person name="Jawed A."/>
            <person name="Sultana N."/>
            <person name="Saha P."/>
        </authorList>
    </citation>
    <scope>NUCLEOTIDE SEQUENCE [LARGE SCALE GENOMIC DNA]</scope>
    <source>
        <strain evidence="4 5">NHPC-3</strain>
    </source>
</reference>
<organism evidence="4 5">
    <name type="scientific">Glutamicibacter soli</name>
    <dbReference type="NCBI Taxonomy" id="453836"/>
    <lineage>
        <taxon>Bacteria</taxon>
        <taxon>Bacillati</taxon>
        <taxon>Actinomycetota</taxon>
        <taxon>Actinomycetes</taxon>
        <taxon>Micrococcales</taxon>
        <taxon>Micrococcaceae</taxon>
        <taxon>Glutamicibacter</taxon>
    </lineage>
</organism>
<sequence>MRLGGPHRENGSMSMTSNAGLPAPTENVDEPRYEFHRLLRRDENYRWWRPLALLGTASGFFAVLSIVVGVIAFVMMMSNPAFWSGDTAALEQLTVMNMADPMMFSIVMISLIVMIPSVWFAYLLLGAKPVCLLVSVAGKIRWGWMGTAFAVSGIVYAAYFALTFILDALDAGGGVEVPASSIPPSPLFYALLVILLTPLQCAAEELVFRGAFMQVIGSWLKHPLFAILLPVPLFTAGHLYDVYGLLDVAIFAIAAGYLTWRTGGLEAAIAIHVVNNTSLFLLGSVGLVDLNAKGSDLVSLLISGAMTAILTVLLVKLAQKKDIQRSVGPAPRRRAEQHLLQPWPIAYPMGPQQQAYWAPQENGNFAGQHQPGPDGFPQTPMEPGQPGAQGPDGPAGQEPDRNYR</sequence>
<gene>
    <name evidence="4" type="ORF">C1H84_12415</name>
</gene>
<keyword evidence="4" id="KW-0482">Metalloprotease</keyword>
<feature type="compositionally biased region" description="Basic and acidic residues" evidence="1">
    <location>
        <begin position="1"/>
        <end position="10"/>
    </location>
</feature>
<feature type="transmembrane region" description="Helical" evidence="2">
    <location>
        <begin position="242"/>
        <end position="260"/>
    </location>
</feature>
<keyword evidence="2" id="KW-1133">Transmembrane helix</keyword>
<dbReference type="AlphaFoldDB" id="A0A365YDU6"/>
<evidence type="ECO:0000259" key="3">
    <source>
        <dbReference type="Pfam" id="PF02517"/>
    </source>
</evidence>
<dbReference type="GO" id="GO:0008237">
    <property type="term" value="F:metallopeptidase activity"/>
    <property type="evidence" value="ECO:0007669"/>
    <property type="project" value="UniProtKB-KW"/>
</dbReference>
<keyword evidence="2" id="KW-0812">Transmembrane</keyword>
<feature type="transmembrane region" description="Helical" evidence="2">
    <location>
        <begin position="51"/>
        <end position="76"/>
    </location>
</feature>
<evidence type="ECO:0000256" key="1">
    <source>
        <dbReference type="SAM" id="MobiDB-lite"/>
    </source>
</evidence>
<comment type="caution">
    <text evidence="4">The sequence shown here is derived from an EMBL/GenBank/DDBJ whole genome shotgun (WGS) entry which is preliminary data.</text>
</comment>
<dbReference type="EMBL" id="POAF01000005">
    <property type="protein sequence ID" value="RBM00729.1"/>
    <property type="molecule type" value="Genomic_DNA"/>
</dbReference>
<feature type="domain" description="CAAX prenyl protease 2/Lysostaphin resistance protein A-like" evidence="3">
    <location>
        <begin position="189"/>
        <end position="277"/>
    </location>
</feature>
<evidence type="ECO:0000256" key="2">
    <source>
        <dbReference type="SAM" id="Phobius"/>
    </source>
</evidence>
<feature type="transmembrane region" description="Helical" evidence="2">
    <location>
        <begin position="219"/>
        <end position="236"/>
    </location>
</feature>
<feature type="transmembrane region" description="Helical" evidence="2">
    <location>
        <begin position="186"/>
        <end position="207"/>
    </location>
</feature>
<dbReference type="InterPro" id="IPR003675">
    <property type="entry name" value="Rce1/LyrA-like_dom"/>
</dbReference>
<dbReference type="Proteomes" id="UP000252167">
    <property type="component" value="Unassembled WGS sequence"/>
</dbReference>
<dbReference type="GO" id="GO:0004175">
    <property type="term" value="F:endopeptidase activity"/>
    <property type="evidence" value="ECO:0007669"/>
    <property type="project" value="UniProtKB-ARBA"/>
</dbReference>
<protein>
    <submittedName>
        <fullName evidence="4">CPBP family intramembrane metalloprotease domain-containing protein</fullName>
    </submittedName>
</protein>
<keyword evidence="4" id="KW-0378">Hydrolase</keyword>
<proteinExistence type="predicted"/>